<feature type="region of interest" description="Disordered" evidence="1">
    <location>
        <begin position="54"/>
        <end position="77"/>
    </location>
</feature>
<comment type="caution">
    <text evidence="2">The sequence shown here is derived from an EMBL/GenBank/DDBJ whole genome shotgun (WGS) entry which is preliminary data.</text>
</comment>
<dbReference type="Proteomes" id="UP000694044">
    <property type="component" value="Unassembled WGS sequence"/>
</dbReference>
<dbReference type="OrthoDB" id="10252354at2759"/>
<keyword evidence="2" id="KW-0808">Transferase</keyword>
<keyword evidence="3" id="KW-1185">Reference proteome</keyword>
<protein>
    <submittedName>
        <fullName evidence="2">Mitogen-activated protein kinase kinase 5</fullName>
    </submittedName>
</protein>
<organism evidence="2 3">
    <name type="scientific">Phytophthora pseudosyringae</name>
    <dbReference type="NCBI Taxonomy" id="221518"/>
    <lineage>
        <taxon>Eukaryota</taxon>
        <taxon>Sar</taxon>
        <taxon>Stramenopiles</taxon>
        <taxon>Oomycota</taxon>
        <taxon>Peronosporomycetes</taxon>
        <taxon>Peronosporales</taxon>
        <taxon>Peronosporaceae</taxon>
        <taxon>Phytophthora</taxon>
    </lineage>
</organism>
<evidence type="ECO:0000313" key="3">
    <source>
        <dbReference type="Proteomes" id="UP000694044"/>
    </source>
</evidence>
<dbReference type="AlphaFoldDB" id="A0A8T1V8X3"/>
<name>A0A8T1V8X3_9STRA</name>
<keyword evidence="2" id="KW-0418">Kinase</keyword>
<gene>
    <name evidence="2" type="primary">MKK5_12</name>
    <name evidence="2" type="ORF">PHYPSEUDO_011064</name>
</gene>
<reference evidence="2" key="1">
    <citation type="submission" date="2021-02" db="EMBL/GenBank/DDBJ databases">
        <authorList>
            <person name="Palmer J.M."/>
        </authorList>
    </citation>
    <scope>NUCLEOTIDE SEQUENCE</scope>
    <source>
        <strain evidence="2">SCRP734</strain>
    </source>
</reference>
<proteinExistence type="predicted"/>
<evidence type="ECO:0000256" key="1">
    <source>
        <dbReference type="SAM" id="MobiDB-lite"/>
    </source>
</evidence>
<accession>A0A8T1V8X3</accession>
<sequence>MTCALGKFPYSSRGGLLGQFCDFLDKCLKKDQTERWSVKPLLNHEFIQRYCGDQAATPSPGTRQTAEDPDDGSKEQAAVDSIVQKVAEHYFKDAKELIKEHAYTLDDILAWLLPAMQEVKLSRFAEQIGASRSLVCAKFQEVMNDLLHDIEETYFGDAK</sequence>
<evidence type="ECO:0000313" key="2">
    <source>
        <dbReference type="EMBL" id="KAG7377737.1"/>
    </source>
</evidence>
<dbReference type="EMBL" id="JAGDFM010000488">
    <property type="protein sequence ID" value="KAG7377737.1"/>
    <property type="molecule type" value="Genomic_DNA"/>
</dbReference>
<dbReference type="GO" id="GO:0016301">
    <property type="term" value="F:kinase activity"/>
    <property type="evidence" value="ECO:0007669"/>
    <property type="project" value="UniProtKB-KW"/>
</dbReference>